<gene>
    <name evidence="1" type="ORF">PIB30_052046</name>
</gene>
<dbReference type="EMBL" id="JASCZI010090995">
    <property type="protein sequence ID" value="MED6148319.1"/>
    <property type="molecule type" value="Genomic_DNA"/>
</dbReference>
<reference evidence="1 2" key="1">
    <citation type="journal article" date="2023" name="Plants (Basel)">
        <title>Bridging the Gap: Combining Genomics and Transcriptomics Approaches to Understand Stylosanthes scabra, an Orphan Legume from the Brazilian Caatinga.</title>
        <authorList>
            <person name="Ferreira-Neto J.R.C."/>
            <person name="da Silva M.D."/>
            <person name="Binneck E."/>
            <person name="de Melo N.F."/>
            <person name="da Silva R.H."/>
            <person name="de Melo A.L.T.M."/>
            <person name="Pandolfi V."/>
            <person name="Bustamante F.O."/>
            <person name="Brasileiro-Vidal A.C."/>
            <person name="Benko-Iseppon A.M."/>
        </authorList>
    </citation>
    <scope>NUCLEOTIDE SEQUENCE [LARGE SCALE GENOMIC DNA]</scope>
    <source>
        <tissue evidence="1">Leaves</tissue>
    </source>
</reference>
<comment type="caution">
    <text evidence="1">The sequence shown here is derived from an EMBL/GenBank/DDBJ whole genome shotgun (WGS) entry which is preliminary data.</text>
</comment>
<proteinExistence type="predicted"/>
<accession>A0ABU6TIM2</accession>
<sequence length="118" mass="12628">MDVSHQIKLTSHLQKLPEEVFINRHHDATTFGASLTIRETRDVGNTGLPEFGATVPDIGPRRPKSIIDVPRSTPFGFGTTGVTDGAKTEGLEVYVKGGCTSRTSPNKDLGALLTHAMG</sequence>
<protein>
    <submittedName>
        <fullName evidence="1">Uncharacterized protein</fullName>
    </submittedName>
</protein>
<dbReference type="Proteomes" id="UP001341840">
    <property type="component" value="Unassembled WGS sequence"/>
</dbReference>
<evidence type="ECO:0000313" key="2">
    <source>
        <dbReference type="Proteomes" id="UP001341840"/>
    </source>
</evidence>
<name>A0ABU6TIM2_9FABA</name>
<organism evidence="1 2">
    <name type="scientific">Stylosanthes scabra</name>
    <dbReference type="NCBI Taxonomy" id="79078"/>
    <lineage>
        <taxon>Eukaryota</taxon>
        <taxon>Viridiplantae</taxon>
        <taxon>Streptophyta</taxon>
        <taxon>Embryophyta</taxon>
        <taxon>Tracheophyta</taxon>
        <taxon>Spermatophyta</taxon>
        <taxon>Magnoliopsida</taxon>
        <taxon>eudicotyledons</taxon>
        <taxon>Gunneridae</taxon>
        <taxon>Pentapetalae</taxon>
        <taxon>rosids</taxon>
        <taxon>fabids</taxon>
        <taxon>Fabales</taxon>
        <taxon>Fabaceae</taxon>
        <taxon>Papilionoideae</taxon>
        <taxon>50 kb inversion clade</taxon>
        <taxon>dalbergioids sensu lato</taxon>
        <taxon>Dalbergieae</taxon>
        <taxon>Pterocarpus clade</taxon>
        <taxon>Stylosanthes</taxon>
    </lineage>
</organism>
<keyword evidence="2" id="KW-1185">Reference proteome</keyword>
<evidence type="ECO:0000313" key="1">
    <source>
        <dbReference type="EMBL" id="MED6148319.1"/>
    </source>
</evidence>